<dbReference type="EMBL" id="CP022129">
    <property type="protein sequence ID" value="ASF47441.1"/>
    <property type="molecule type" value="Genomic_DNA"/>
</dbReference>
<accession>A0A1Z4C1P7</accession>
<dbReference type="KEGG" id="mpsy:CEK71_15990"/>
<reference evidence="1 2" key="1">
    <citation type="submission" date="2017-06" db="EMBL/GenBank/DDBJ databases">
        <title>Genome Sequencing of the methanotroph Methylovulum psychrotolerants str. HV10-M2 isolated from a high-altitude environment.</title>
        <authorList>
            <person name="Mateos-Rivera A."/>
        </authorList>
    </citation>
    <scope>NUCLEOTIDE SEQUENCE [LARGE SCALE GENOMIC DNA]</scope>
    <source>
        <strain evidence="1 2">HV10_M2</strain>
    </source>
</reference>
<evidence type="ECO:0000313" key="1">
    <source>
        <dbReference type="EMBL" id="ASF47441.1"/>
    </source>
</evidence>
<proteinExistence type="predicted"/>
<keyword evidence="2" id="KW-1185">Reference proteome</keyword>
<dbReference type="AlphaFoldDB" id="A0A1Z4C1P7"/>
<gene>
    <name evidence="1" type="ORF">CEK71_15990</name>
</gene>
<dbReference type="OrthoDB" id="5418945at2"/>
<protein>
    <submittedName>
        <fullName evidence="1">Uncharacterized protein</fullName>
    </submittedName>
</protein>
<dbReference type="Proteomes" id="UP000197019">
    <property type="component" value="Chromosome"/>
</dbReference>
<name>A0A1Z4C1P7_9GAMM</name>
<organism evidence="1 2">
    <name type="scientific">Methylovulum psychrotolerans</name>
    <dbReference type="NCBI Taxonomy" id="1704499"/>
    <lineage>
        <taxon>Bacteria</taxon>
        <taxon>Pseudomonadati</taxon>
        <taxon>Pseudomonadota</taxon>
        <taxon>Gammaproteobacteria</taxon>
        <taxon>Methylococcales</taxon>
        <taxon>Methylococcaceae</taxon>
        <taxon>Methylovulum</taxon>
    </lineage>
</organism>
<evidence type="ECO:0000313" key="2">
    <source>
        <dbReference type="Proteomes" id="UP000197019"/>
    </source>
</evidence>
<sequence>MLLPYFKVIISHPNAASHAATHEDFMLKRLLAPMLTLLLLVGVSTAIYLSVKEQASLQAPALQELKGIIGSEKEDFFRDPETVAALAKAPWHLHVSIEKSGSRELSTTQDLKNQYDFAFPAGIAAAEKLKREQNGKKAVQLFFSPMVIASWRPIADLLVANHIAQKRGDSYYIVDMQALFGLISHEQRWRDLPGNTAYPVNKAILVSTTDLRTSNSAAMYLALASYLLNGNAIVENTAQIDKILPQLSALFSRQGFTENSTEIPFQDYLTMGMGKSPLVMVYESQFFSEANKTPSAITPEMVLLYPEPTLFSKHILIPLTANGETLAAALEQDETLQQIAQRYGFRTAHSAAANSRTAALPSLVNVIDEPSYDILEAMINRITAR</sequence>